<dbReference type="OrthoDB" id="6605218at2759"/>
<keyword evidence="1" id="KW-0413">Isomerase</keyword>
<dbReference type="GO" id="GO:0004476">
    <property type="term" value="F:mannose-6-phosphate isomerase activity"/>
    <property type="evidence" value="ECO:0007669"/>
    <property type="project" value="UniProtKB-EC"/>
</dbReference>
<dbReference type="EMBL" id="JANBPT010000607">
    <property type="protein sequence ID" value="KAJ1915921.1"/>
    <property type="molecule type" value="Genomic_DNA"/>
</dbReference>
<sequence length="87" mass="9087">FTVAQVTVEQSGVPHVLDPVPGPSIFIVTQGSGQLGAHRKTTAGGDTFEALPGMVFFAGADTPLSIQKTDQLSGDFMCYRAFCTVAP</sequence>
<proteinExistence type="predicted"/>
<dbReference type="InterPro" id="IPR011051">
    <property type="entry name" value="RmlC_Cupin_sf"/>
</dbReference>
<reference evidence="1" key="1">
    <citation type="submission" date="2022-07" db="EMBL/GenBank/DDBJ databases">
        <title>Phylogenomic reconstructions and comparative analyses of Kickxellomycotina fungi.</title>
        <authorList>
            <person name="Reynolds N.K."/>
            <person name="Stajich J.E."/>
            <person name="Barry K."/>
            <person name="Grigoriev I.V."/>
            <person name="Crous P."/>
            <person name="Smith M.E."/>
        </authorList>
    </citation>
    <scope>NUCLEOTIDE SEQUENCE</scope>
    <source>
        <strain evidence="1">RSA 861</strain>
    </source>
</reference>
<comment type="caution">
    <text evidence="1">The sequence shown here is derived from an EMBL/GenBank/DDBJ whole genome shotgun (WGS) entry which is preliminary data.</text>
</comment>
<dbReference type="InterPro" id="IPR014710">
    <property type="entry name" value="RmlC-like_jellyroll"/>
</dbReference>
<dbReference type="SUPFAM" id="SSF51182">
    <property type="entry name" value="RmlC-like cupins"/>
    <property type="match status" value="1"/>
</dbReference>
<accession>A0A9W7ZSW1</accession>
<protein>
    <submittedName>
        <fullName evidence="1">Mannose-6-phosphate isomerase</fullName>
        <ecNumber evidence="1">5.3.1.8</ecNumber>
    </submittedName>
</protein>
<dbReference type="Gene3D" id="2.60.120.10">
    <property type="entry name" value="Jelly Rolls"/>
    <property type="match status" value="1"/>
</dbReference>
<evidence type="ECO:0000313" key="1">
    <source>
        <dbReference type="EMBL" id="KAJ1915921.1"/>
    </source>
</evidence>
<dbReference type="AlphaFoldDB" id="A0A9W7ZSW1"/>
<dbReference type="Proteomes" id="UP001150569">
    <property type="component" value="Unassembled WGS sequence"/>
</dbReference>
<name>A0A9W7ZSW1_9FUNG</name>
<keyword evidence="2" id="KW-1185">Reference proteome</keyword>
<evidence type="ECO:0000313" key="2">
    <source>
        <dbReference type="Proteomes" id="UP001150569"/>
    </source>
</evidence>
<feature type="non-terminal residue" evidence="1">
    <location>
        <position position="1"/>
    </location>
</feature>
<gene>
    <name evidence="1" type="primary">PMI1_2</name>
    <name evidence="1" type="ORF">IWQ60_008281</name>
</gene>
<dbReference type="EC" id="5.3.1.8" evidence="1"/>
<organism evidence="1 2">
    <name type="scientific">Tieghemiomyces parasiticus</name>
    <dbReference type="NCBI Taxonomy" id="78921"/>
    <lineage>
        <taxon>Eukaryota</taxon>
        <taxon>Fungi</taxon>
        <taxon>Fungi incertae sedis</taxon>
        <taxon>Zoopagomycota</taxon>
        <taxon>Kickxellomycotina</taxon>
        <taxon>Dimargaritomycetes</taxon>
        <taxon>Dimargaritales</taxon>
        <taxon>Dimargaritaceae</taxon>
        <taxon>Tieghemiomyces</taxon>
    </lineage>
</organism>